<proteinExistence type="predicted"/>
<comment type="caution">
    <text evidence="1">The sequence shown here is derived from an EMBL/GenBank/DDBJ whole genome shotgun (WGS) entry which is preliminary data.</text>
</comment>
<protein>
    <submittedName>
        <fullName evidence="1">Uncharacterized protein</fullName>
    </submittedName>
</protein>
<dbReference type="RefSeq" id="WP_085381937.1">
    <property type="nucleotide sequence ID" value="NZ_LNKI01000003.1"/>
</dbReference>
<evidence type="ECO:0000313" key="2">
    <source>
        <dbReference type="Proteomes" id="UP000193208"/>
    </source>
</evidence>
<dbReference type="EMBL" id="LNKI01000003">
    <property type="protein sequence ID" value="OSG99956.1"/>
    <property type="molecule type" value="Genomic_DNA"/>
</dbReference>
<accession>A0A1X3A018</accession>
<sequence length="124" mass="13764">MPYIDIHNERVWIPERPLRSMDEARPMRDGDLWRCPACGRELDEEENDDGTIALVCPAHQVGWDAGHEDEPYPMGGLVFRPTMGGGVFIAGPCMAVCLDRTSAVNAFFALGETYGLTRIEGVRP</sequence>
<evidence type="ECO:0000313" key="1">
    <source>
        <dbReference type="EMBL" id="OSG99956.1"/>
    </source>
</evidence>
<reference evidence="1 2" key="1">
    <citation type="journal article" date="2016" name="Sci. Rep.">
        <title>Evaluation of genetic diversity among strains of the human gut commensal Bifidobacterium adolescentis.</title>
        <authorList>
            <person name="Duranti S."/>
            <person name="Milani C."/>
            <person name="Lugli G.A."/>
            <person name="Mancabelli L."/>
            <person name="Turroni F."/>
            <person name="Ferrario C."/>
            <person name="Mangifesta M."/>
            <person name="Viappiani A."/>
            <person name="Sanchez B."/>
            <person name="Margolles A."/>
            <person name="van Sinderen D."/>
            <person name="Ventura M."/>
        </authorList>
    </citation>
    <scope>NUCLEOTIDE SEQUENCE [LARGE SCALE GENOMIC DNA]</scope>
    <source>
        <strain evidence="1 2">AL46-7</strain>
    </source>
</reference>
<dbReference type="AlphaFoldDB" id="A0A1X3A018"/>
<dbReference type="Proteomes" id="UP000193208">
    <property type="component" value="Unassembled WGS sequence"/>
</dbReference>
<organism evidence="1 2">
    <name type="scientific">Bifidobacterium adolescentis</name>
    <dbReference type="NCBI Taxonomy" id="1680"/>
    <lineage>
        <taxon>Bacteria</taxon>
        <taxon>Bacillati</taxon>
        <taxon>Actinomycetota</taxon>
        <taxon>Actinomycetes</taxon>
        <taxon>Bifidobacteriales</taxon>
        <taxon>Bifidobacteriaceae</taxon>
        <taxon>Bifidobacterium</taxon>
    </lineage>
</organism>
<name>A0A1X3A018_BIFAD</name>
<gene>
    <name evidence="1" type="ORF">AL0467_1156</name>
</gene>